<dbReference type="Gene3D" id="3.50.80.10">
    <property type="entry name" value="D-tyrosyl-tRNA(Tyr) deacylase"/>
    <property type="match status" value="1"/>
</dbReference>
<protein>
    <recommendedName>
        <fullName evidence="2">D-aminoacyl-tRNA deacylase</fullName>
        <shortName evidence="2">DTD</shortName>
        <ecNumber evidence="2">3.1.1.96</ecNumber>
    </recommendedName>
    <alternativeName>
        <fullName evidence="2">Gly-tRNA(Ala) deacylase</fullName>
        <ecNumber evidence="2">3.1.1.-</ecNumber>
    </alternativeName>
</protein>
<accession>A0A7C3CLG1</accession>
<keyword evidence="2 3" id="KW-0378">Hydrolase</keyword>
<sequence>MRAVIQRVKEASVRVSGKEVARIGRGFLVLLGVEKGDTEKDLSWMAEKIAGLRLFEDATGKMNLALLEAGGEVLLVSNFTVCADCRRGRRPSFDPAEAPEAARGLCEALAEALREKGLSVKTGVFGAYMEVALVNDGPVTVILDSRKRL</sequence>
<name>A0A7C3CLG1_9BACT</name>
<keyword evidence="2" id="KW-0963">Cytoplasm</keyword>
<reference evidence="3" key="1">
    <citation type="journal article" date="2020" name="mSystems">
        <title>Genome- and Community-Level Interaction Insights into Carbon Utilization and Element Cycling Functions of Hydrothermarchaeota in Hydrothermal Sediment.</title>
        <authorList>
            <person name="Zhou Z."/>
            <person name="Liu Y."/>
            <person name="Xu W."/>
            <person name="Pan J."/>
            <person name="Luo Z.H."/>
            <person name="Li M."/>
        </authorList>
    </citation>
    <scope>NUCLEOTIDE SEQUENCE [LARGE SCALE GENOMIC DNA]</scope>
    <source>
        <strain evidence="3">HyVt-483</strain>
    </source>
</reference>
<comment type="domain">
    <text evidence="2">A Gly-cisPro motif from one monomer fits into the active site of the other monomer to allow specific chiral rejection of L-amino acids.</text>
</comment>
<comment type="subunit">
    <text evidence="2">Homodimer.</text>
</comment>
<dbReference type="EC" id="3.1.1.-" evidence="2"/>
<dbReference type="GO" id="GO:0019478">
    <property type="term" value="P:D-amino acid catabolic process"/>
    <property type="evidence" value="ECO:0007669"/>
    <property type="project" value="UniProtKB-UniRule"/>
</dbReference>
<dbReference type="SUPFAM" id="SSF69500">
    <property type="entry name" value="DTD-like"/>
    <property type="match status" value="1"/>
</dbReference>
<comment type="function">
    <text evidence="2">An aminoacyl-tRNA editing enzyme that deacylates mischarged D-aminoacyl-tRNAs. Also deacylates mischarged glycyl-tRNA(Ala), protecting cells against glycine mischarging by AlaRS. Acts via tRNA-based rather than protein-based catalysis; rejects L-amino acids rather than detecting D-amino acids in the active site. By recycling D-aminoacyl-tRNA to D-amino acids and free tRNA molecules, this enzyme counteracts the toxicity associated with the formation of D-aminoacyl-tRNA entities in vivo and helps enforce protein L-homochirality.</text>
</comment>
<dbReference type="PANTHER" id="PTHR10472:SF5">
    <property type="entry name" value="D-AMINOACYL-TRNA DEACYLASE 1"/>
    <property type="match status" value="1"/>
</dbReference>
<dbReference type="Pfam" id="PF02580">
    <property type="entry name" value="Tyr_Deacylase"/>
    <property type="match status" value="1"/>
</dbReference>
<proteinExistence type="inferred from homology"/>
<evidence type="ECO:0000256" key="1">
    <source>
        <dbReference type="ARBA" id="ARBA00009673"/>
    </source>
</evidence>
<comment type="subcellular location">
    <subcellularLocation>
        <location evidence="2">Cytoplasm</location>
    </subcellularLocation>
</comment>
<dbReference type="InterPro" id="IPR023509">
    <property type="entry name" value="DTD-like_sf"/>
</dbReference>
<organism evidence="3">
    <name type="scientific">Thermosulfurimonas dismutans</name>
    <dbReference type="NCBI Taxonomy" id="999894"/>
    <lineage>
        <taxon>Bacteria</taxon>
        <taxon>Pseudomonadati</taxon>
        <taxon>Thermodesulfobacteriota</taxon>
        <taxon>Thermodesulfobacteria</taxon>
        <taxon>Thermodesulfobacteriales</taxon>
        <taxon>Thermodesulfobacteriaceae</taxon>
        <taxon>Thermosulfurimonas</taxon>
    </lineage>
</organism>
<dbReference type="EC" id="3.1.1.96" evidence="2"/>
<dbReference type="GO" id="GO:0106026">
    <property type="term" value="F:Gly-tRNA(Ala) deacylase activity"/>
    <property type="evidence" value="ECO:0007669"/>
    <property type="project" value="UniProtKB-UniRule"/>
</dbReference>
<dbReference type="Proteomes" id="UP000886043">
    <property type="component" value="Unassembled WGS sequence"/>
</dbReference>
<comment type="catalytic activity">
    <reaction evidence="2">
        <text>glycyl-tRNA(Ala) + H2O = tRNA(Ala) + glycine + H(+)</text>
        <dbReference type="Rhea" id="RHEA:53744"/>
        <dbReference type="Rhea" id="RHEA-COMP:9657"/>
        <dbReference type="Rhea" id="RHEA-COMP:13640"/>
        <dbReference type="ChEBI" id="CHEBI:15377"/>
        <dbReference type="ChEBI" id="CHEBI:15378"/>
        <dbReference type="ChEBI" id="CHEBI:57305"/>
        <dbReference type="ChEBI" id="CHEBI:78442"/>
        <dbReference type="ChEBI" id="CHEBI:78522"/>
    </reaction>
</comment>
<dbReference type="CDD" id="cd00563">
    <property type="entry name" value="Dtyr_deacylase"/>
    <property type="match status" value="1"/>
</dbReference>
<evidence type="ECO:0000313" key="3">
    <source>
        <dbReference type="EMBL" id="HFC98691.1"/>
    </source>
</evidence>
<evidence type="ECO:0000256" key="2">
    <source>
        <dbReference type="HAMAP-Rule" id="MF_00518"/>
    </source>
</evidence>
<dbReference type="GO" id="GO:0043908">
    <property type="term" value="F:Ser(Gly)-tRNA(Ala) hydrolase activity"/>
    <property type="evidence" value="ECO:0007669"/>
    <property type="project" value="UniProtKB-UniRule"/>
</dbReference>
<keyword evidence="2" id="KW-0694">RNA-binding</keyword>
<comment type="catalytic activity">
    <reaction evidence="2">
        <text>a D-aminoacyl-tRNA + H2O = a tRNA + a D-alpha-amino acid + H(+)</text>
        <dbReference type="Rhea" id="RHEA:13953"/>
        <dbReference type="Rhea" id="RHEA-COMP:10123"/>
        <dbReference type="Rhea" id="RHEA-COMP:10124"/>
        <dbReference type="ChEBI" id="CHEBI:15377"/>
        <dbReference type="ChEBI" id="CHEBI:15378"/>
        <dbReference type="ChEBI" id="CHEBI:59871"/>
        <dbReference type="ChEBI" id="CHEBI:78442"/>
        <dbReference type="ChEBI" id="CHEBI:79333"/>
        <dbReference type="EC" id="3.1.1.96"/>
    </reaction>
</comment>
<dbReference type="NCBIfam" id="TIGR00256">
    <property type="entry name" value="D-aminoacyl-tRNA deacylase"/>
    <property type="match status" value="1"/>
</dbReference>
<dbReference type="GO" id="GO:0051500">
    <property type="term" value="F:D-tyrosyl-tRNA(Tyr) deacylase activity"/>
    <property type="evidence" value="ECO:0007669"/>
    <property type="project" value="TreeGrafter"/>
</dbReference>
<keyword evidence="2" id="KW-0820">tRNA-binding</keyword>
<dbReference type="GO" id="GO:0005737">
    <property type="term" value="C:cytoplasm"/>
    <property type="evidence" value="ECO:0007669"/>
    <property type="project" value="UniProtKB-SubCell"/>
</dbReference>
<dbReference type="AlphaFoldDB" id="A0A7C3CLG1"/>
<dbReference type="FunFam" id="3.50.80.10:FF:000001">
    <property type="entry name" value="D-aminoacyl-tRNA deacylase"/>
    <property type="match status" value="1"/>
</dbReference>
<dbReference type="InterPro" id="IPR003732">
    <property type="entry name" value="Daa-tRNA_deacyls_DTD"/>
</dbReference>
<gene>
    <name evidence="2" type="primary">dtd</name>
    <name evidence="3" type="ORF">ENJ40_09610</name>
</gene>
<dbReference type="PANTHER" id="PTHR10472">
    <property type="entry name" value="D-TYROSYL-TRNA TYR DEACYLASE"/>
    <property type="match status" value="1"/>
</dbReference>
<dbReference type="HAMAP" id="MF_00518">
    <property type="entry name" value="Deacylase_Dtd"/>
    <property type="match status" value="1"/>
</dbReference>
<dbReference type="EMBL" id="DRMH01000132">
    <property type="protein sequence ID" value="HFC98691.1"/>
    <property type="molecule type" value="Genomic_DNA"/>
</dbReference>
<dbReference type="GO" id="GO:0000049">
    <property type="term" value="F:tRNA binding"/>
    <property type="evidence" value="ECO:0007669"/>
    <property type="project" value="UniProtKB-UniRule"/>
</dbReference>
<comment type="similarity">
    <text evidence="1 2">Belongs to the DTD family.</text>
</comment>
<feature type="short sequence motif" description="Gly-cisPro motif, important for rejection of L-amino acids" evidence="2">
    <location>
        <begin position="137"/>
        <end position="138"/>
    </location>
</feature>
<comment type="caution">
    <text evidence="3">The sequence shown here is derived from an EMBL/GenBank/DDBJ whole genome shotgun (WGS) entry which is preliminary data.</text>
</comment>